<evidence type="ECO:0000313" key="2">
    <source>
        <dbReference type="EMBL" id="PIS54990.2"/>
    </source>
</evidence>
<gene>
    <name evidence="2" type="ORF">B9J08_002140</name>
    <name evidence="3" type="ORF">CA7LBN_003098</name>
</gene>
<dbReference type="GO" id="GO:0006361">
    <property type="term" value="P:transcription initiation at RNA polymerase I promoter"/>
    <property type="evidence" value="ECO:0007669"/>
    <property type="project" value="TreeGrafter"/>
</dbReference>
<dbReference type="STRING" id="498019.A0A2H0ZWJ0"/>
<dbReference type="VEuPathDB" id="FungiDB:B9J08_002140"/>
<feature type="region of interest" description="Disordered" evidence="1">
    <location>
        <begin position="49"/>
        <end position="89"/>
    </location>
</feature>
<protein>
    <recommendedName>
        <fullName evidence="4">Myb-like domain-containing protein</fullName>
    </recommendedName>
</protein>
<dbReference type="VEuPathDB" id="FungiDB:CJI96_0002814"/>
<sequence>MSLYRKTSSSNYHITEDLSALRRMQGTSELPLVSEARCQPGIAELESGLCQKGASEDNRPLQSPYEKPTGSETLDPTEQQENSKAPASSRAFKGDWRYVELYNSHVKQFFSLDYPGERKKGMKRKLEDSKITTERAYYRPEKIPKLTDEPDSSVNGTSRDDLADLSVGTLWTANEKDIFFRCLARFTIHRVSEFLEHLPRKSEGEIIAYYELLKRELEYHKVKETHSVQLREKGSTAPFLRHKYDIVTVPGGIDYFDIPIACEVSDEWVEYEEEQSIHIADRQQRLDTDRGKAQARHMKSYFGSNKDISTNEESPLLNVETAYNVSKIYRGNQITMIQEKKSAPRLIFESAIFFEEIIRLTTRRIIASLALGKFYTSFDGCQLIDVTSNDIWTAVRDSKIFEERKLGGKSRKKAESGILEAYWANIDSSLNLVTDNQFPRIAIDNTHDDGPADNDLGVMIVPQNLEAEEYPDHLIEDGACGKFDTSDSNHTDEDEDEENENFALGYNWDAFKDVKGHKRGRALPFYVEFDPAALDTPQGYIGSPKGVLDICIDDELILEETEALEAQDKEKADAIAEAAMQEFDGCEWDVSANAQISDSADEDGNPYKGDQKFEVVCSPSLRDSWKRHFASY</sequence>
<dbReference type="EMBL" id="PEKT02000005">
    <property type="protein sequence ID" value="PIS54990.2"/>
    <property type="molecule type" value="Genomic_DNA"/>
</dbReference>
<dbReference type="GO" id="GO:0000500">
    <property type="term" value="C:RNA polymerase I upstream activating factor complex"/>
    <property type="evidence" value="ECO:0007669"/>
    <property type="project" value="InterPro"/>
</dbReference>
<dbReference type="GO" id="GO:0042790">
    <property type="term" value="P:nucleolar large rRNA transcription by RNA polymerase I"/>
    <property type="evidence" value="ECO:0007669"/>
    <property type="project" value="InterPro"/>
</dbReference>
<reference evidence="3" key="3">
    <citation type="submission" date="2021-06" db="EMBL/GenBank/DDBJ databases">
        <title>Candida auris outbreak in lebanese hospital.</title>
        <authorList>
            <person name="Finianos M."/>
        </authorList>
    </citation>
    <scope>NUCLEOTIDE SEQUENCE</scope>
    <source>
        <strain evidence="3">CA7LBN</strain>
    </source>
</reference>
<evidence type="ECO:0000256" key="1">
    <source>
        <dbReference type="SAM" id="MobiDB-lite"/>
    </source>
</evidence>
<dbReference type="VEuPathDB" id="FungiDB:CJJ07_003863"/>
<dbReference type="PANTHER" id="PTHR28079:SF1">
    <property type="entry name" value="RNA POLYMERASE I-SPECIFIC TRANSCRIPTION INITIATION FACTOR RRN5"/>
    <property type="match status" value="1"/>
</dbReference>
<dbReference type="VEuPathDB" id="FungiDB:QG37_00408"/>
<reference evidence="2" key="1">
    <citation type="journal article" date="2017" name="Clin. Infect. Dis.">
        <title>Simultaneous emergence of multidrug-resistant Candida auris on 3 continents confirmed by whole-genome sequencing and epidemiological analyses.</title>
        <authorList>
            <person name="Lockhart S.R."/>
            <person name="Etienne K.A."/>
            <person name="Vallabhaneni S."/>
            <person name="Farooqi J."/>
            <person name="Chowdhary A."/>
            <person name="Govender N.P."/>
            <person name="Colombo A.L."/>
            <person name="Calvo B."/>
            <person name="Cuomo C.A."/>
            <person name="Desjardins C.A."/>
            <person name="Berkow E.L."/>
            <person name="Castanheira M."/>
            <person name="Magobo R.E."/>
            <person name="Jabeen K."/>
            <person name="Asghar R.J."/>
            <person name="Meis J.F."/>
            <person name="Jackson B."/>
            <person name="Chiller T."/>
            <person name="Litvintseva A.P."/>
        </authorList>
    </citation>
    <scope>NUCLEOTIDE SEQUENCE [LARGE SCALE GENOMIC DNA]</scope>
    <source>
        <strain evidence="2">B8441</strain>
    </source>
</reference>
<dbReference type="EMBL" id="CP076751">
    <property type="protein sequence ID" value="QWW24264.1"/>
    <property type="molecule type" value="Genomic_DNA"/>
</dbReference>
<reference evidence="2" key="2">
    <citation type="submission" date="2017-11" db="EMBL/GenBank/DDBJ databases">
        <title>Candida auris genome assembly and annotation.</title>
        <authorList>
            <person name="Munoz J.F."/>
            <person name="Gade L.G."/>
            <person name="Chow N.A."/>
            <person name="Litvintseva A.P."/>
            <person name="Loparev V.N."/>
            <person name="Cuomo C.A."/>
        </authorList>
    </citation>
    <scope>NUCLEOTIDE SEQUENCE</scope>
    <source>
        <strain evidence="2">B8441</strain>
    </source>
</reference>
<dbReference type="VEuPathDB" id="FungiDB:CJJ09_003225"/>
<dbReference type="AlphaFoldDB" id="A0A2H0ZWJ0"/>
<dbReference type="GO" id="GO:0001181">
    <property type="term" value="F:RNA polymerase I general transcription initiation factor activity"/>
    <property type="evidence" value="ECO:0007669"/>
    <property type="project" value="TreeGrafter"/>
</dbReference>
<dbReference type="PANTHER" id="PTHR28079">
    <property type="entry name" value="RNA POLYMERASE I-SPECIFIC TRANSCRIPTION INITIATION FACTOR RRN5"/>
    <property type="match status" value="1"/>
</dbReference>
<evidence type="ECO:0008006" key="4">
    <source>
        <dbReference type="Google" id="ProtNLM"/>
    </source>
</evidence>
<organism evidence="2">
    <name type="scientific">Candidozyma auris</name>
    <name type="common">Yeast</name>
    <name type="synonym">Candida auris</name>
    <dbReference type="NCBI Taxonomy" id="498019"/>
    <lineage>
        <taxon>Eukaryota</taxon>
        <taxon>Fungi</taxon>
        <taxon>Dikarya</taxon>
        <taxon>Ascomycota</taxon>
        <taxon>Saccharomycotina</taxon>
        <taxon>Pichiomycetes</taxon>
        <taxon>Metschnikowiaceae</taxon>
        <taxon>Candidozyma</taxon>
    </lineage>
</organism>
<accession>A0A2H0ZWJ0</accession>
<feature type="compositionally biased region" description="Polar residues" evidence="1">
    <location>
        <begin position="70"/>
        <end position="86"/>
    </location>
</feature>
<evidence type="ECO:0000313" key="3">
    <source>
        <dbReference type="EMBL" id="QWW24264.1"/>
    </source>
</evidence>
<proteinExistence type="predicted"/>
<name>A0A2H0ZWJ0_CANAR</name>
<dbReference type="InterPro" id="IPR039601">
    <property type="entry name" value="Rrn5"/>
</dbReference>
<dbReference type="GO" id="GO:0000182">
    <property type="term" value="F:rDNA binding"/>
    <property type="evidence" value="ECO:0007669"/>
    <property type="project" value="TreeGrafter"/>
</dbReference>
<dbReference type="VEuPathDB" id="FungiDB:CJI97_001641"/>
<dbReference type="Proteomes" id="UP000825438">
    <property type="component" value="Chromosome III"/>
</dbReference>